<dbReference type="PANTHER" id="PTHR13245">
    <property type="entry name" value="RRP15-LIKE PROTEIN"/>
    <property type="match status" value="1"/>
</dbReference>
<feature type="compositionally biased region" description="Basic and acidic residues" evidence="2">
    <location>
        <begin position="16"/>
        <end position="31"/>
    </location>
</feature>
<feature type="compositionally biased region" description="Low complexity" evidence="2">
    <location>
        <begin position="32"/>
        <end position="48"/>
    </location>
</feature>
<dbReference type="Proteomes" id="UP001378960">
    <property type="component" value="Unassembled WGS sequence"/>
</dbReference>
<dbReference type="EMBL" id="BTGB01000009">
    <property type="protein sequence ID" value="GMM48346.1"/>
    <property type="molecule type" value="Genomic_DNA"/>
</dbReference>
<dbReference type="PANTHER" id="PTHR13245:SF14">
    <property type="entry name" value="RRP15-LIKE PROTEIN"/>
    <property type="match status" value="1"/>
</dbReference>
<dbReference type="InterPro" id="IPR012459">
    <property type="entry name" value="Rrp15"/>
</dbReference>
<keyword evidence="4" id="KW-1185">Reference proteome</keyword>
<gene>
    <name evidence="3" type="ORF">DAPK24_049440</name>
</gene>
<organism evidence="3 4">
    <name type="scientific">Pichia kluyveri</name>
    <name type="common">Yeast</name>
    <dbReference type="NCBI Taxonomy" id="36015"/>
    <lineage>
        <taxon>Eukaryota</taxon>
        <taxon>Fungi</taxon>
        <taxon>Dikarya</taxon>
        <taxon>Ascomycota</taxon>
        <taxon>Saccharomycotina</taxon>
        <taxon>Pichiomycetes</taxon>
        <taxon>Pichiales</taxon>
        <taxon>Pichiaceae</taxon>
        <taxon>Pichia</taxon>
    </lineage>
</organism>
<protein>
    <submittedName>
        <fullName evidence="3">Rrp15 protein</fullName>
    </submittedName>
</protein>
<dbReference type="GO" id="GO:0000470">
    <property type="term" value="P:maturation of LSU-rRNA"/>
    <property type="evidence" value="ECO:0007669"/>
    <property type="project" value="TreeGrafter"/>
</dbReference>
<comment type="caution">
    <text evidence="3">The sequence shown here is derived from an EMBL/GenBank/DDBJ whole genome shotgun (WGS) entry which is preliminary data.</text>
</comment>
<dbReference type="Pfam" id="PF07890">
    <property type="entry name" value="Rrp15p"/>
    <property type="match status" value="1"/>
</dbReference>
<accession>A0AAV5R9W4</accession>
<evidence type="ECO:0000256" key="2">
    <source>
        <dbReference type="SAM" id="MobiDB-lite"/>
    </source>
</evidence>
<sequence>MSTTSPKKSISLKRSRSIDKSQNENIEKEINESASESASESSGSSSESDSNESDSDSDSDNDDIPQPLKKPKLSIKKESENFSNAMNALLDTHLKAYDRKDPILVRSKKDLKKFDDDKLEQKAKRILLNEKKKKLTANRIKNLLPTNESNAREILQHEKNLRKTAQRGVIKLFNAILMTQTNTQFDINNENGLIGNQKKKQLLNEISKENFLSLVKNSAK</sequence>
<feature type="compositionally biased region" description="Acidic residues" evidence="2">
    <location>
        <begin position="49"/>
        <end position="63"/>
    </location>
</feature>
<proteinExistence type="inferred from homology"/>
<reference evidence="3 4" key="1">
    <citation type="journal article" date="2023" name="Elife">
        <title>Identification of key yeast species and microbe-microbe interactions impacting larval growth of Drosophila in the wild.</title>
        <authorList>
            <person name="Mure A."/>
            <person name="Sugiura Y."/>
            <person name="Maeda R."/>
            <person name="Honda K."/>
            <person name="Sakurai N."/>
            <person name="Takahashi Y."/>
            <person name="Watada M."/>
            <person name="Katoh T."/>
            <person name="Gotoh A."/>
            <person name="Gotoh Y."/>
            <person name="Taniguchi I."/>
            <person name="Nakamura K."/>
            <person name="Hayashi T."/>
            <person name="Katayama T."/>
            <person name="Uemura T."/>
            <person name="Hattori Y."/>
        </authorList>
    </citation>
    <scope>NUCLEOTIDE SEQUENCE [LARGE SCALE GENOMIC DNA]</scope>
    <source>
        <strain evidence="3 4">PK-24</strain>
    </source>
</reference>
<dbReference type="AlphaFoldDB" id="A0AAV5R9W4"/>
<dbReference type="GO" id="GO:0000460">
    <property type="term" value="P:maturation of 5.8S rRNA"/>
    <property type="evidence" value="ECO:0007669"/>
    <property type="project" value="TreeGrafter"/>
</dbReference>
<evidence type="ECO:0000313" key="4">
    <source>
        <dbReference type="Proteomes" id="UP001378960"/>
    </source>
</evidence>
<dbReference type="GO" id="GO:0030687">
    <property type="term" value="C:preribosome, large subunit precursor"/>
    <property type="evidence" value="ECO:0007669"/>
    <property type="project" value="TreeGrafter"/>
</dbReference>
<evidence type="ECO:0000256" key="1">
    <source>
        <dbReference type="ARBA" id="ARBA00007462"/>
    </source>
</evidence>
<name>A0AAV5R9W4_PICKL</name>
<feature type="region of interest" description="Disordered" evidence="2">
    <location>
        <begin position="1"/>
        <end position="75"/>
    </location>
</feature>
<comment type="similarity">
    <text evidence="1">Belongs to the RRP15 family.</text>
</comment>
<evidence type="ECO:0000313" key="3">
    <source>
        <dbReference type="EMBL" id="GMM48346.1"/>
    </source>
</evidence>